<keyword evidence="8" id="KW-1185">Reference proteome</keyword>
<dbReference type="EMBL" id="CVQH01001745">
    <property type="protein sequence ID" value="CRK05120.1"/>
    <property type="molecule type" value="Genomic_DNA"/>
</dbReference>
<keyword evidence="4 6" id="KW-1133">Transmembrane helix</keyword>
<evidence type="ECO:0000256" key="6">
    <source>
        <dbReference type="SAM" id="Phobius"/>
    </source>
</evidence>
<dbReference type="GO" id="GO:0006888">
    <property type="term" value="P:endoplasmic reticulum to Golgi vesicle-mediated transport"/>
    <property type="evidence" value="ECO:0007669"/>
    <property type="project" value="InterPro"/>
</dbReference>
<dbReference type="Proteomes" id="UP000044602">
    <property type="component" value="Unassembled WGS sequence"/>
</dbReference>
<dbReference type="PANTHER" id="PTHR13144:SF0">
    <property type="entry name" value="PROTEIN TEX261"/>
    <property type="match status" value="1"/>
</dbReference>
<dbReference type="GO" id="GO:0005789">
    <property type="term" value="C:endoplasmic reticulum membrane"/>
    <property type="evidence" value="ECO:0007669"/>
    <property type="project" value="TreeGrafter"/>
</dbReference>
<evidence type="ECO:0000256" key="2">
    <source>
        <dbReference type="ARBA" id="ARBA00008096"/>
    </source>
</evidence>
<accession>A0A0G4KJJ2</accession>
<sequence>EHTVLAKRLLTQLIYIIVVLQLLLWAVDGLSFKLTLLSIFSHIVYLGNMRRFPY</sequence>
<evidence type="ECO:0000256" key="1">
    <source>
        <dbReference type="ARBA" id="ARBA00004141"/>
    </source>
</evidence>
<evidence type="ECO:0000256" key="5">
    <source>
        <dbReference type="ARBA" id="ARBA00023136"/>
    </source>
</evidence>
<reference evidence="7 8" key="1">
    <citation type="submission" date="2015-05" db="EMBL/GenBank/DDBJ databases">
        <authorList>
            <person name="Wang D.B."/>
            <person name="Wang M."/>
        </authorList>
    </citation>
    <scope>NUCLEOTIDE SEQUENCE [LARGE SCALE GENOMIC DNA]</scope>
    <source>
        <strain evidence="7">VL1</strain>
    </source>
</reference>
<comment type="subcellular location">
    <subcellularLocation>
        <location evidence="1">Membrane</location>
        <topology evidence="1">Multi-pass membrane protein</topology>
    </subcellularLocation>
</comment>
<keyword evidence="5 6" id="KW-0472">Membrane</keyword>
<keyword evidence="3 6" id="KW-0812">Transmembrane</keyword>
<evidence type="ECO:0000256" key="4">
    <source>
        <dbReference type="ARBA" id="ARBA00022989"/>
    </source>
</evidence>
<dbReference type="GO" id="GO:0030134">
    <property type="term" value="C:COPII-coated ER to Golgi transport vesicle"/>
    <property type="evidence" value="ECO:0007669"/>
    <property type="project" value="TreeGrafter"/>
</dbReference>
<gene>
    <name evidence="7" type="ORF">BN1708_020755</name>
</gene>
<evidence type="ECO:0000313" key="8">
    <source>
        <dbReference type="Proteomes" id="UP000044602"/>
    </source>
</evidence>
<dbReference type="GO" id="GO:0000139">
    <property type="term" value="C:Golgi membrane"/>
    <property type="evidence" value="ECO:0007669"/>
    <property type="project" value="TreeGrafter"/>
</dbReference>
<feature type="non-terminal residue" evidence="7">
    <location>
        <position position="1"/>
    </location>
</feature>
<name>A0A0G4KJJ2_VERLO</name>
<feature type="transmembrane region" description="Helical" evidence="6">
    <location>
        <begin position="9"/>
        <end position="26"/>
    </location>
</feature>
<dbReference type="Pfam" id="PF04148">
    <property type="entry name" value="Erv26"/>
    <property type="match status" value="1"/>
</dbReference>
<dbReference type="AlphaFoldDB" id="A0A0G4KJJ2"/>
<evidence type="ECO:0000313" key="7">
    <source>
        <dbReference type="EMBL" id="CRK05120.1"/>
    </source>
</evidence>
<dbReference type="GO" id="GO:0097020">
    <property type="term" value="F:COPII receptor activity"/>
    <property type="evidence" value="ECO:0007669"/>
    <property type="project" value="InterPro"/>
</dbReference>
<feature type="non-terminal residue" evidence="7">
    <location>
        <position position="54"/>
    </location>
</feature>
<dbReference type="InterPro" id="IPR007277">
    <property type="entry name" value="Svp26/Tex261"/>
</dbReference>
<dbReference type="PANTHER" id="PTHR13144">
    <property type="entry name" value="TEX261 PROTEIN"/>
    <property type="match status" value="1"/>
</dbReference>
<proteinExistence type="inferred from homology"/>
<protein>
    <submittedName>
        <fullName evidence="7">Uncharacterized protein</fullName>
    </submittedName>
</protein>
<evidence type="ECO:0000256" key="3">
    <source>
        <dbReference type="ARBA" id="ARBA00022692"/>
    </source>
</evidence>
<comment type="similarity">
    <text evidence="2">Belongs to the SVP26 family.</text>
</comment>
<organism evidence="7 8">
    <name type="scientific">Verticillium longisporum</name>
    <name type="common">Verticillium dahliae var. longisporum</name>
    <dbReference type="NCBI Taxonomy" id="100787"/>
    <lineage>
        <taxon>Eukaryota</taxon>
        <taxon>Fungi</taxon>
        <taxon>Dikarya</taxon>
        <taxon>Ascomycota</taxon>
        <taxon>Pezizomycotina</taxon>
        <taxon>Sordariomycetes</taxon>
        <taxon>Hypocreomycetidae</taxon>
        <taxon>Glomerellales</taxon>
        <taxon>Plectosphaerellaceae</taxon>
        <taxon>Verticillium</taxon>
    </lineage>
</organism>